<name>A0ABS7WRU2_9BACT</name>
<keyword evidence="6" id="KW-0597">Phosphoprotein</keyword>
<dbReference type="InterPro" id="IPR011006">
    <property type="entry name" value="CheY-like_superfamily"/>
</dbReference>
<dbReference type="PROSITE" id="PS50045">
    <property type="entry name" value="SIGMA54_INTERACT_4"/>
    <property type="match status" value="1"/>
</dbReference>
<dbReference type="SUPFAM" id="SSF52540">
    <property type="entry name" value="P-loop containing nucleoside triphosphate hydrolases"/>
    <property type="match status" value="1"/>
</dbReference>
<evidence type="ECO:0000256" key="4">
    <source>
        <dbReference type="ARBA" id="ARBA00023125"/>
    </source>
</evidence>
<dbReference type="Pfam" id="PF00158">
    <property type="entry name" value="Sigma54_activat"/>
    <property type="match status" value="1"/>
</dbReference>
<dbReference type="InterPro" id="IPR009057">
    <property type="entry name" value="Homeodomain-like_sf"/>
</dbReference>
<dbReference type="InterPro" id="IPR002078">
    <property type="entry name" value="Sigma_54_int"/>
</dbReference>
<keyword evidence="1" id="KW-0547">Nucleotide-binding</keyword>
<evidence type="ECO:0000256" key="5">
    <source>
        <dbReference type="ARBA" id="ARBA00023163"/>
    </source>
</evidence>
<dbReference type="PROSITE" id="PS50110">
    <property type="entry name" value="RESPONSE_REGULATORY"/>
    <property type="match status" value="1"/>
</dbReference>
<keyword evidence="3" id="KW-0805">Transcription regulation</keyword>
<dbReference type="Pfam" id="PF00072">
    <property type="entry name" value="Response_reg"/>
    <property type="match status" value="1"/>
</dbReference>
<feature type="domain" description="Response regulatory" evidence="8">
    <location>
        <begin position="2"/>
        <end position="114"/>
    </location>
</feature>
<dbReference type="InterPro" id="IPR025943">
    <property type="entry name" value="Sigma_54_int_dom_ATP-bd_2"/>
</dbReference>
<dbReference type="InterPro" id="IPR027417">
    <property type="entry name" value="P-loop_NTPase"/>
</dbReference>
<keyword evidence="4" id="KW-0238">DNA-binding</keyword>
<keyword evidence="2" id="KW-0067">ATP-binding</keyword>
<feature type="modified residue" description="4-aspartylphosphate" evidence="6">
    <location>
        <position position="49"/>
    </location>
</feature>
<dbReference type="PANTHER" id="PTHR32071">
    <property type="entry name" value="TRANSCRIPTIONAL REGULATORY PROTEIN"/>
    <property type="match status" value="1"/>
</dbReference>
<dbReference type="Gene3D" id="1.10.8.60">
    <property type="match status" value="1"/>
</dbReference>
<dbReference type="Gene3D" id="1.10.10.60">
    <property type="entry name" value="Homeodomain-like"/>
    <property type="match status" value="1"/>
</dbReference>
<dbReference type="PROSITE" id="PS00675">
    <property type="entry name" value="SIGMA54_INTERACT_1"/>
    <property type="match status" value="1"/>
</dbReference>
<evidence type="ECO:0000259" key="8">
    <source>
        <dbReference type="PROSITE" id="PS50110"/>
    </source>
</evidence>
<dbReference type="PROSITE" id="PS00676">
    <property type="entry name" value="SIGMA54_INTERACT_2"/>
    <property type="match status" value="1"/>
</dbReference>
<dbReference type="InterPro" id="IPR001789">
    <property type="entry name" value="Sig_transdc_resp-reg_receiver"/>
</dbReference>
<evidence type="ECO:0000313" key="10">
    <source>
        <dbReference type="Proteomes" id="UP000786183"/>
    </source>
</evidence>
<dbReference type="InterPro" id="IPR003593">
    <property type="entry name" value="AAA+_ATPase"/>
</dbReference>
<dbReference type="SUPFAM" id="SSF52172">
    <property type="entry name" value="CheY-like"/>
    <property type="match status" value="1"/>
</dbReference>
<gene>
    <name evidence="9" type="ORF">AVCANL283_05055</name>
</gene>
<dbReference type="InterPro" id="IPR058031">
    <property type="entry name" value="AAA_lid_NorR"/>
</dbReference>
<sequence>MKIAIVEDDINMRNSLQLALSDEYELTCFKNAIDALKVIDDSYELIISDINMPKMDGLEFIKECLNKKINAEFIIITGNATLNKAIESLRLGVKDFLTKPFDLDKLKEAITRAKIIKEKTSKIKKINKESKNDMFLASSKKLEELKALALKAAKTDVSVMLSGESGVGKEVFAKFIHENSPRKNEKFVAINMASIPDNLLESELFGYEKGAFTDASATKIGLFELANNGTLFLDEIGEMSIALQAKLLRVLQDKTIKRIGGLKDIKINVRIISASNININENIKQEKFRADLFYRLNTILLNIAPLRERKEEILPLANAILQQSVKEYDLEEKEFSKEANECLLNYNYPGNIRELISIVQRACILSDGKIVQKQDLHLAFEEKKSIDDMQKELIIQALSYTKDLKQIAKMLSMSEKKLEEKINNYNLKEYL</sequence>
<dbReference type="Gene3D" id="3.40.50.2300">
    <property type="match status" value="1"/>
</dbReference>
<dbReference type="EMBL" id="JACGBB010000009">
    <property type="protein sequence ID" value="MBZ7987468.1"/>
    <property type="molecule type" value="Genomic_DNA"/>
</dbReference>
<evidence type="ECO:0000313" key="9">
    <source>
        <dbReference type="EMBL" id="MBZ7987468.1"/>
    </source>
</evidence>
<dbReference type="PANTHER" id="PTHR32071:SF21">
    <property type="entry name" value="TRANSCRIPTIONAL REGULATORY PROTEIN FLGR"/>
    <property type="match status" value="1"/>
</dbReference>
<evidence type="ECO:0000256" key="2">
    <source>
        <dbReference type="ARBA" id="ARBA00022840"/>
    </source>
</evidence>
<keyword evidence="5" id="KW-0804">Transcription</keyword>
<evidence type="ECO:0000256" key="6">
    <source>
        <dbReference type="PROSITE-ProRule" id="PRU00169"/>
    </source>
</evidence>
<dbReference type="Proteomes" id="UP000786183">
    <property type="component" value="Unassembled WGS sequence"/>
</dbReference>
<organism evidence="9 10">
    <name type="scientific">Campylobacter canadensis</name>
    <dbReference type="NCBI Taxonomy" id="449520"/>
    <lineage>
        <taxon>Bacteria</taxon>
        <taxon>Pseudomonadati</taxon>
        <taxon>Campylobacterota</taxon>
        <taxon>Epsilonproteobacteria</taxon>
        <taxon>Campylobacterales</taxon>
        <taxon>Campylobacteraceae</taxon>
        <taxon>Campylobacter</taxon>
    </lineage>
</organism>
<dbReference type="CDD" id="cd00009">
    <property type="entry name" value="AAA"/>
    <property type="match status" value="1"/>
</dbReference>
<evidence type="ECO:0000256" key="3">
    <source>
        <dbReference type="ARBA" id="ARBA00023015"/>
    </source>
</evidence>
<evidence type="ECO:0000256" key="1">
    <source>
        <dbReference type="ARBA" id="ARBA00022741"/>
    </source>
</evidence>
<protein>
    <submittedName>
        <fullName evidence="9">Sigma-54-dependent Fis family transcriptional regulator</fullName>
    </submittedName>
</protein>
<dbReference type="SMART" id="SM00448">
    <property type="entry name" value="REC"/>
    <property type="match status" value="1"/>
</dbReference>
<dbReference type="RefSeq" id="WP_172233513.1">
    <property type="nucleotide sequence ID" value="NZ_CP035946.1"/>
</dbReference>
<comment type="caution">
    <text evidence="9">The sequence shown here is derived from an EMBL/GenBank/DDBJ whole genome shotgun (WGS) entry which is preliminary data.</text>
</comment>
<proteinExistence type="predicted"/>
<reference evidence="9 10" key="1">
    <citation type="submission" date="2020-07" db="EMBL/GenBank/DDBJ databases">
        <title>Transfer of Campylobacter canadensis to the novel genus Avispirillum gen. nov., that also includes two novel species recovered from migratory waterfowl: Avispirillum anseris sp. nov. and Avispirillum brantae sp. nov.</title>
        <authorList>
            <person name="Miller W.G."/>
            <person name="Chapman M.H."/>
            <person name="Yee E."/>
            <person name="Inglis G.D."/>
        </authorList>
    </citation>
    <scope>NUCLEOTIDE SEQUENCE [LARGE SCALE GENOMIC DNA]</scope>
    <source>
        <strain evidence="9 10">L283</strain>
    </source>
</reference>
<accession>A0ABS7WRU2</accession>
<keyword evidence="10" id="KW-1185">Reference proteome</keyword>
<feature type="domain" description="Sigma-54 factor interaction" evidence="7">
    <location>
        <begin position="135"/>
        <end position="364"/>
    </location>
</feature>
<dbReference type="Gene3D" id="3.40.50.300">
    <property type="entry name" value="P-loop containing nucleotide triphosphate hydrolases"/>
    <property type="match status" value="1"/>
</dbReference>
<dbReference type="Pfam" id="PF25601">
    <property type="entry name" value="AAA_lid_14"/>
    <property type="match status" value="1"/>
</dbReference>
<dbReference type="SUPFAM" id="SSF46689">
    <property type="entry name" value="Homeodomain-like"/>
    <property type="match status" value="1"/>
</dbReference>
<dbReference type="SMART" id="SM00382">
    <property type="entry name" value="AAA"/>
    <property type="match status" value="1"/>
</dbReference>
<dbReference type="InterPro" id="IPR025662">
    <property type="entry name" value="Sigma_54_int_dom_ATP-bd_1"/>
</dbReference>
<evidence type="ECO:0000259" key="7">
    <source>
        <dbReference type="PROSITE" id="PS50045"/>
    </source>
</evidence>